<name>A0A7J7KHH9_BUGNE</name>
<reference evidence="1" key="1">
    <citation type="submission" date="2020-06" db="EMBL/GenBank/DDBJ databases">
        <title>Draft genome of Bugula neritina, a colonial animal packing powerful symbionts and potential medicines.</title>
        <authorList>
            <person name="Rayko M."/>
        </authorList>
    </citation>
    <scope>NUCLEOTIDE SEQUENCE [LARGE SCALE GENOMIC DNA]</scope>
    <source>
        <strain evidence="1">Kwan_BN1</strain>
    </source>
</reference>
<sequence length="67" mass="7699">MLPLTTVPAVHLYFSTNPAYLDFLLSKVPESSIADCTYQMFSTESCLSCCAAEYSNWCYYYLLNYLK</sequence>
<proteinExistence type="predicted"/>
<dbReference type="EMBL" id="VXIV02000531">
    <property type="protein sequence ID" value="KAF6037683.1"/>
    <property type="molecule type" value="Genomic_DNA"/>
</dbReference>
<keyword evidence="2" id="KW-1185">Reference proteome</keyword>
<evidence type="ECO:0000313" key="1">
    <source>
        <dbReference type="EMBL" id="KAF6037683.1"/>
    </source>
</evidence>
<organism evidence="1 2">
    <name type="scientific">Bugula neritina</name>
    <name type="common">Brown bryozoan</name>
    <name type="synonym">Sertularia neritina</name>
    <dbReference type="NCBI Taxonomy" id="10212"/>
    <lineage>
        <taxon>Eukaryota</taxon>
        <taxon>Metazoa</taxon>
        <taxon>Spiralia</taxon>
        <taxon>Lophotrochozoa</taxon>
        <taxon>Bryozoa</taxon>
        <taxon>Gymnolaemata</taxon>
        <taxon>Cheilostomatida</taxon>
        <taxon>Flustrina</taxon>
        <taxon>Buguloidea</taxon>
        <taxon>Bugulidae</taxon>
        <taxon>Bugula</taxon>
    </lineage>
</organism>
<dbReference type="AlphaFoldDB" id="A0A7J7KHH9"/>
<comment type="caution">
    <text evidence="1">The sequence shown here is derived from an EMBL/GenBank/DDBJ whole genome shotgun (WGS) entry which is preliminary data.</text>
</comment>
<gene>
    <name evidence="1" type="ORF">EB796_004002</name>
</gene>
<accession>A0A7J7KHH9</accession>
<dbReference type="Proteomes" id="UP000593567">
    <property type="component" value="Unassembled WGS sequence"/>
</dbReference>
<protein>
    <submittedName>
        <fullName evidence="1">Uncharacterized protein</fullName>
    </submittedName>
</protein>
<evidence type="ECO:0000313" key="2">
    <source>
        <dbReference type="Proteomes" id="UP000593567"/>
    </source>
</evidence>